<gene>
    <name evidence="2" type="ORF">EG327_010121</name>
    <name evidence="1" type="ORF">EG328_010654</name>
</gene>
<dbReference type="Proteomes" id="UP000490939">
    <property type="component" value="Unassembled WGS sequence"/>
</dbReference>
<organism evidence="1 3">
    <name type="scientific">Venturia inaequalis</name>
    <name type="common">Apple scab fungus</name>
    <dbReference type="NCBI Taxonomy" id="5025"/>
    <lineage>
        <taxon>Eukaryota</taxon>
        <taxon>Fungi</taxon>
        <taxon>Dikarya</taxon>
        <taxon>Ascomycota</taxon>
        <taxon>Pezizomycotina</taxon>
        <taxon>Dothideomycetes</taxon>
        <taxon>Pleosporomycetidae</taxon>
        <taxon>Venturiales</taxon>
        <taxon>Venturiaceae</taxon>
        <taxon>Venturia</taxon>
    </lineage>
</organism>
<keyword evidence="4" id="KW-1185">Reference proteome</keyword>
<proteinExistence type="predicted"/>
<dbReference type="EMBL" id="WNWS01000710">
    <property type="protein sequence ID" value="KAE9964289.1"/>
    <property type="molecule type" value="Genomic_DNA"/>
</dbReference>
<dbReference type="AlphaFoldDB" id="A0A8H3U6E3"/>
<dbReference type="EMBL" id="WNWR01000700">
    <property type="protein sequence ID" value="KAE9970939.1"/>
    <property type="molecule type" value="Genomic_DNA"/>
</dbReference>
<dbReference type="Proteomes" id="UP000447873">
    <property type="component" value="Unassembled WGS sequence"/>
</dbReference>
<dbReference type="OrthoDB" id="10418029at2759"/>
<evidence type="ECO:0000313" key="2">
    <source>
        <dbReference type="EMBL" id="KAE9970939.1"/>
    </source>
</evidence>
<comment type="caution">
    <text evidence="1">The sequence shown here is derived from an EMBL/GenBank/DDBJ whole genome shotgun (WGS) entry which is preliminary data.</text>
</comment>
<evidence type="ECO:0000313" key="3">
    <source>
        <dbReference type="Proteomes" id="UP000447873"/>
    </source>
</evidence>
<evidence type="ECO:0000313" key="1">
    <source>
        <dbReference type="EMBL" id="KAE9964289.1"/>
    </source>
</evidence>
<sequence length="141" mass="16373">MPPTKPRKNRTTTEPATFLSLPHELRQNILLLSHELQLTIPFRNPRYCRAPVSPRSSIAAKKLQIHRIYTEHIIEGSRYMGMLRGIGEELKQVHTALEEDVEYIVGKWVEGVMKWLDAAEKEFREGDAELKRRPEELSRGN</sequence>
<evidence type="ECO:0000313" key="4">
    <source>
        <dbReference type="Proteomes" id="UP000490939"/>
    </source>
</evidence>
<name>A0A8H3U6E3_VENIN</name>
<protein>
    <submittedName>
        <fullName evidence="1">Uncharacterized protein</fullName>
    </submittedName>
</protein>
<reference evidence="1 3" key="1">
    <citation type="submission" date="2018-12" db="EMBL/GenBank/DDBJ databases">
        <title>Venturia inaequalis Genome Resource.</title>
        <authorList>
            <person name="Lichtner F.J."/>
        </authorList>
    </citation>
    <scope>NUCLEOTIDE SEQUENCE [LARGE SCALE GENOMIC DNA]</scope>
    <source>
        <strain evidence="1 3">120213</strain>
        <strain evidence="2 4">DMI_063113</strain>
    </source>
</reference>
<accession>A0A8H3U6E3</accession>